<accession>A0ACC1HTB0</accession>
<comment type="caution">
    <text evidence="1">The sequence shown here is derived from an EMBL/GenBank/DDBJ whole genome shotgun (WGS) entry which is preliminary data.</text>
</comment>
<keyword evidence="2" id="KW-1185">Reference proteome</keyword>
<protein>
    <submittedName>
        <fullName evidence="1">Uncharacterized protein</fullName>
    </submittedName>
</protein>
<proteinExistence type="predicted"/>
<dbReference type="Proteomes" id="UP001145114">
    <property type="component" value="Unassembled WGS sequence"/>
</dbReference>
<reference evidence="1" key="1">
    <citation type="submission" date="2022-06" db="EMBL/GenBank/DDBJ databases">
        <title>Phylogenomic reconstructions and comparative analyses of Kickxellomycotina fungi.</title>
        <authorList>
            <person name="Reynolds N.K."/>
            <person name="Stajich J.E."/>
            <person name="Barry K."/>
            <person name="Grigoriev I.V."/>
            <person name="Crous P."/>
            <person name="Smith M.E."/>
        </authorList>
    </citation>
    <scope>NUCLEOTIDE SEQUENCE</scope>
    <source>
        <strain evidence="1">RSA 2271</strain>
    </source>
</reference>
<name>A0ACC1HTB0_9FUNG</name>
<sequence length="219" mass="24191">PPQGRKLCYERSKVFNFNTTADLEAFTIESGHQAFNVANGMLTVSMRNQGGYGNPTMSFPQFLSQGGIWEGRIKAAPTSGVVTAFVLYGDGVIGATDEMDYEWVGKDTSNVQSMFFPKGQRIDGVTVEQHVYPNPAADLAASYHIYGLEYNSDYVSWWIDGTVSRTLTKANPNQFPGALGKFRFGLWDGTNTSGWAGAVDWSKAPFDASIDWLRYTPYC</sequence>
<evidence type="ECO:0000313" key="1">
    <source>
        <dbReference type="EMBL" id="KAJ1678566.1"/>
    </source>
</evidence>
<organism evidence="1 2">
    <name type="scientific">Spiromyces aspiralis</name>
    <dbReference type="NCBI Taxonomy" id="68401"/>
    <lineage>
        <taxon>Eukaryota</taxon>
        <taxon>Fungi</taxon>
        <taxon>Fungi incertae sedis</taxon>
        <taxon>Zoopagomycota</taxon>
        <taxon>Kickxellomycotina</taxon>
        <taxon>Kickxellomycetes</taxon>
        <taxon>Kickxellales</taxon>
        <taxon>Kickxellaceae</taxon>
        <taxon>Spiromyces</taxon>
    </lineage>
</organism>
<feature type="non-terminal residue" evidence="1">
    <location>
        <position position="1"/>
    </location>
</feature>
<evidence type="ECO:0000313" key="2">
    <source>
        <dbReference type="Proteomes" id="UP001145114"/>
    </source>
</evidence>
<gene>
    <name evidence="1" type="ORF">EV182_003795</name>
</gene>
<dbReference type="EMBL" id="JAMZIH010001048">
    <property type="protein sequence ID" value="KAJ1678566.1"/>
    <property type="molecule type" value="Genomic_DNA"/>
</dbReference>